<evidence type="ECO:0000313" key="15">
    <source>
        <dbReference type="Proteomes" id="UP000027345"/>
    </source>
</evidence>
<keyword evidence="6 11" id="KW-0812">Transmembrane</keyword>
<proteinExistence type="predicted"/>
<dbReference type="GO" id="GO:0005886">
    <property type="term" value="C:plasma membrane"/>
    <property type="evidence" value="ECO:0007669"/>
    <property type="project" value="UniProtKB-SubCell"/>
</dbReference>
<dbReference type="OrthoDB" id="9786919at2"/>
<dbReference type="PROSITE" id="PS50885">
    <property type="entry name" value="HAMP"/>
    <property type="match status" value="1"/>
</dbReference>
<dbReference type="CDD" id="cd00082">
    <property type="entry name" value="HisKA"/>
    <property type="match status" value="1"/>
</dbReference>
<dbReference type="Gene3D" id="6.10.340.10">
    <property type="match status" value="1"/>
</dbReference>
<organism evidence="14 15">
    <name type="scientific">Amycolatopsis rifamycinica</name>
    <dbReference type="NCBI Taxonomy" id="287986"/>
    <lineage>
        <taxon>Bacteria</taxon>
        <taxon>Bacillati</taxon>
        <taxon>Actinomycetota</taxon>
        <taxon>Actinomycetes</taxon>
        <taxon>Pseudonocardiales</taxon>
        <taxon>Pseudonocardiaceae</taxon>
        <taxon>Amycolatopsis</taxon>
    </lineage>
</organism>
<dbReference type="Pfam" id="PF00672">
    <property type="entry name" value="HAMP"/>
    <property type="match status" value="1"/>
</dbReference>
<evidence type="ECO:0000256" key="3">
    <source>
        <dbReference type="ARBA" id="ARBA00012438"/>
    </source>
</evidence>
<comment type="caution">
    <text evidence="14">The sequence shown here is derived from an EMBL/GenBank/DDBJ whole genome shotgun (WGS) entry which is preliminary data.</text>
</comment>
<dbReference type="AlphaFoldDB" id="A0A066U069"/>
<dbReference type="RefSeq" id="WP_043784642.1">
    <property type="nucleotide sequence ID" value="NZ_JMQI01000055.1"/>
</dbReference>
<dbReference type="CDD" id="cd00075">
    <property type="entry name" value="HATPase"/>
    <property type="match status" value="1"/>
</dbReference>
<reference evidence="14 15" key="1">
    <citation type="submission" date="2014-05" db="EMBL/GenBank/DDBJ databases">
        <title>Draft genome sequence of Amycolatopsis rifamycinica DSM 46095.</title>
        <authorList>
            <person name="Lal R."/>
            <person name="Saxena A."/>
            <person name="Kumari R."/>
            <person name="Mukherjee U."/>
            <person name="Singh P."/>
            <person name="Sangwan N."/>
            <person name="Mahato N.K."/>
        </authorList>
    </citation>
    <scope>NUCLEOTIDE SEQUENCE [LARGE SCALE GENOMIC DNA]</scope>
    <source>
        <strain evidence="14 15">DSM 46095</strain>
    </source>
</reference>
<dbReference type="STRING" id="287986.DV20_26575"/>
<dbReference type="InterPro" id="IPR036097">
    <property type="entry name" value="HisK_dim/P_sf"/>
</dbReference>
<name>A0A066U069_9PSEU</name>
<evidence type="ECO:0000313" key="14">
    <source>
        <dbReference type="EMBL" id="KDN19222.1"/>
    </source>
</evidence>
<comment type="subcellular location">
    <subcellularLocation>
        <location evidence="2">Cell membrane</location>
    </subcellularLocation>
</comment>
<dbReference type="PANTHER" id="PTHR45436:SF5">
    <property type="entry name" value="SENSOR HISTIDINE KINASE TRCS"/>
    <property type="match status" value="1"/>
</dbReference>
<dbReference type="PROSITE" id="PS50109">
    <property type="entry name" value="HIS_KIN"/>
    <property type="match status" value="1"/>
</dbReference>
<feature type="transmembrane region" description="Helical" evidence="11">
    <location>
        <begin position="73"/>
        <end position="96"/>
    </location>
</feature>
<dbReference type="SMART" id="SM00304">
    <property type="entry name" value="HAMP"/>
    <property type="match status" value="1"/>
</dbReference>
<evidence type="ECO:0000256" key="1">
    <source>
        <dbReference type="ARBA" id="ARBA00000085"/>
    </source>
</evidence>
<dbReference type="Proteomes" id="UP000027345">
    <property type="component" value="Unassembled WGS sequence"/>
</dbReference>
<dbReference type="InterPro" id="IPR004358">
    <property type="entry name" value="Sig_transdc_His_kin-like_C"/>
</dbReference>
<dbReference type="EMBL" id="JMQI01000055">
    <property type="protein sequence ID" value="KDN19222.1"/>
    <property type="molecule type" value="Genomic_DNA"/>
</dbReference>
<keyword evidence="10 11" id="KW-0472">Membrane</keyword>
<keyword evidence="15" id="KW-1185">Reference proteome</keyword>
<accession>A0A066U069</accession>
<keyword evidence="8 11" id="KW-1133">Transmembrane helix</keyword>
<gene>
    <name evidence="14" type="ORF">DV20_26575</name>
</gene>
<protein>
    <recommendedName>
        <fullName evidence="3">histidine kinase</fullName>
        <ecNumber evidence="3">2.7.13.3</ecNumber>
    </recommendedName>
</protein>
<dbReference type="SUPFAM" id="SSF47384">
    <property type="entry name" value="Homodimeric domain of signal transducing histidine kinase"/>
    <property type="match status" value="1"/>
</dbReference>
<dbReference type="PANTHER" id="PTHR45436">
    <property type="entry name" value="SENSOR HISTIDINE KINASE YKOH"/>
    <property type="match status" value="1"/>
</dbReference>
<sequence length="360" mass="37765">MNLRLRLTVLYGGLFLLAGVALLGVTYLLFTRQVGQRVAVISGSPPPGAPPLPSLEALDNQAHQLRAAAATSLLTQGAIALGAVAVLAAGLGWLVAGRALAPLRQVTDTARRIAAAADPGGHARIALRGPEDEVKDLADAFDVMVERLDRSFDAQRRFVANASHELRTPLTLNRSLVEVAMHRRTASEDVRDLGTKLLRINARHEKLITGLLLLAKSESALTERCPVDLAAVAAHVAPASAEQSLAEATTIGDALLLERLAHNLVENAVRHNVPGGWVRVATRTRPGGVELEVANSGPVIPPGEVPALFDPFHRRARVAAEGAGLGLSIVRSVAHAHGGEVVARAREDGGLVVVVSLPAA</sequence>
<dbReference type="PRINTS" id="PR00344">
    <property type="entry name" value="BCTRLSENSOR"/>
</dbReference>
<dbReference type="eggNOG" id="COG2205">
    <property type="taxonomic scope" value="Bacteria"/>
</dbReference>
<dbReference type="Gene3D" id="3.30.565.10">
    <property type="entry name" value="Histidine kinase-like ATPase, C-terminal domain"/>
    <property type="match status" value="1"/>
</dbReference>
<feature type="transmembrane region" description="Helical" evidence="11">
    <location>
        <begin position="7"/>
        <end position="30"/>
    </location>
</feature>
<dbReference type="InterPro" id="IPR005467">
    <property type="entry name" value="His_kinase_dom"/>
</dbReference>
<evidence type="ECO:0000256" key="9">
    <source>
        <dbReference type="ARBA" id="ARBA00023012"/>
    </source>
</evidence>
<dbReference type="InterPro" id="IPR003594">
    <property type="entry name" value="HATPase_dom"/>
</dbReference>
<comment type="catalytic activity">
    <reaction evidence="1">
        <text>ATP + protein L-histidine = ADP + protein N-phospho-L-histidine.</text>
        <dbReference type="EC" id="2.7.13.3"/>
    </reaction>
</comment>
<evidence type="ECO:0000256" key="11">
    <source>
        <dbReference type="SAM" id="Phobius"/>
    </source>
</evidence>
<dbReference type="GO" id="GO:0000155">
    <property type="term" value="F:phosphorelay sensor kinase activity"/>
    <property type="evidence" value="ECO:0007669"/>
    <property type="project" value="InterPro"/>
</dbReference>
<dbReference type="Pfam" id="PF02518">
    <property type="entry name" value="HATPase_c"/>
    <property type="match status" value="1"/>
</dbReference>
<evidence type="ECO:0000256" key="8">
    <source>
        <dbReference type="ARBA" id="ARBA00022989"/>
    </source>
</evidence>
<dbReference type="CDD" id="cd06225">
    <property type="entry name" value="HAMP"/>
    <property type="match status" value="1"/>
</dbReference>
<feature type="domain" description="Histidine kinase" evidence="12">
    <location>
        <begin position="161"/>
        <end position="360"/>
    </location>
</feature>
<dbReference type="SMART" id="SM00388">
    <property type="entry name" value="HisKA"/>
    <property type="match status" value="1"/>
</dbReference>
<keyword evidence="5" id="KW-0808">Transferase</keyword>
<evidence type="ECO:0000256" key="10">
    <source>
        <dbReference type="ARBA" id="ARBA00023136"/>
    </source>
</evidence>
<evidence type="ECO:0000259" key="12">
    <source>
        <dbReference type="PROSITE" id="PS50109"/>
    </source>
</evidence>
<dbReference type="SUPFAM" id="SSF55874">
    <property type="entry name" value="ATPase domain of HSP90 chaperone/DNA topoisomerase II/histidine kinase"/>
    <property type="match status" value="1"/>
</dbReference>
<evidence type="ECO:0000259" key="13">
    <source>
        <dbReference type="PROSITE" id="PS50885"/>
    </source>
</evidence>
<dbReference type="SUPFAM" id="SSF158472">
    <property type="entry name" value="HAMP domain-like"/>
    <property type="match status" value="1"/>
</dbReference>
<keyword evidence="7 14" id="KW-0418">Kinase</keyword>
<dbReference type="SMART" id="SM00387">
    <property type="entry name" value="HATPase_c"/>
    <property type="match status" value="1"/>
</dbReference>
<evidence type="ECO:0000256" key="5">
    <source>
        <dbReference type="ARBA" id="ARBA00022679"/>
    </source>
</evidence>
<dbReference type="InterPro" id="IPR003661">
    <property type="entry name" value="HisK_dim/P_dom"/>
</dbReference>
<keyword evidence="9" id="KW-0902">Two-component regulatory system</keyword>
<dbReference type="InterPro" id="IPR003660">
    <property type="entry name" value="HAMP_dom"/>
</dbReference>
<evidence type="ECO:0000256" key="6">
    <source>
        <dbReference type="ARBA" id="ARBA00022692"/>
    </source>
</evidence>
<feature type="domain" description="HAMP" evidence="13">
    <location>
        <begin position="97"/>
        <end position="153"/>
    </location>
</feature>
<dbReference type="Pfam" id="PF00512">
    <property type="entry name" value="HisKA"/>
    <property type="match status" value="1"/>
</dbReference>
<dbReference type="Gene3D" id="1.10.287.130">
    <property type="match status" value="1"/>
</dbReference>
<dbReference type="InterPro" id="IPR050428">
    <property type="entry name" value="TCS_sensor_his_kinase"/>
</dbReference>
<dbReference type="EC" id="2.7.13.3" evidence="3"/>
<evidence type="ECO:0000256" key="4">
    <source>
        <dbReference type="ARBA" id="ARBA00022553"/>
    </source>
</evidence>
<dbReference type="InterPro" id="IPR036890">
    <property type="entry name" value="HATPase_C_sf"/>
</dbReference>
<evidence type="ECO:0000256" key="7">
    <source>
        <dbReference type="ARBA" id="ARBA00022777"/>
    </source>
</evidence>
<evidence type="ECO:0000256" key="2">
    <source>
        <dbReference type="ARBA" id="ARBA00004236"/>
    </source>
</evidence>
<keyword evidence="4" id="KW-0597">Phosphoprotein</keyword>